<dbReference type="Gene3D" id="3.40.50.300">
    <property type="entry name" value="P-loop containing nucleotide triphosphate hydrolases"/>
    <property type="match status" value="1"/>
</dbReference>
<evidence type="ECO:0000256" key="2">
    <source>
        <dbReference type="ARBA" id="ARBA00022679"/>
    </source>
</evidence>
<dbReference type="RefSeq" id="WP_154450793.1">
    <property type="nucleotide sequence ID" value="NZ_CP044328.1"/>
</dbReference>
<dbReference type="SUPFAM" id="SSF52540">
    <property type="entry name" value="P-loop containing nucleoside triphosphate hydrolases"/>
    <property type="match status" value="1"/>
</dbReference>
<reference evidence="6" key="1">
    <citation type="submission" date="2019-09" db="EMBL/GenBank/DDBJ databases">
        <title>Isolation and complete genome sequencing of Methylocystis species.</title>
        <authorList>
            <person name="Rumah B.L."/>
            <person name="Stead C.E."/>
            <person name="Stevens B.C."/>
            <person name="Minton N.P."/>
            <person name="Grosse-Honebrink A."/>
            <person name="Zhang Y."/>
        </authorList>
    </citation>
    <scope>NUCLEOTIDE SEQUENCE [LARGE SCALE GENOMIC DNA]</scope>
    <source>
        <strain evidence="6">BRCS1</strain>
    </source>
</reference>
<accession>A0ABX6EDX1</accession>
<organism evidence="5 6">
    <name type="scientific">Methylocystis rosea</name>
    <dbReference type="NCBI Taxonomy" id="173366"/>
    <lineage>
        <taxon>Bacteria</taxon>
        <taxon>Pseudomonadati</taxon>
        <taxon>Pseudomonadota</taxon>
        <taxon>Alphaproteobacteria</taxon>
        <taxon>Hyphomicrobiales</taxon>
        <taxon>Methylocystaceae</taxon>
        <taxon>Methylocystis</taxon>
    </lineage>
</organism>
<evidence type="ECO:0000313" key="6">
    <source>
        <dbReference type="Proteomes" id="UP000424673"/>
    </source>
</evidence>
<proteinExistence type="inferred from homology"/>
<dbReference type="InterPro" id="IPR000863">
    <property type="entry name" value="Sulfotransferase_dom"/>
</dbReference>
<keyword evidence="6" id="KW-1185">Reference proteome</keyword>
<gene>
    <name evidence="5" type="ORF">F7D13_01815</name>
</gene>
<dbReference type="EMBL" id="CP044328">
    <property type="protein sequence ID" value="QGM92854.1"/>
    <property type="molecule type" value="Genomic_DNA"/>
</dbReference>
<dbReference type="PANTHER" id="PTHR11783">
    <property type="entry name" value="SULFOTRANSFERASE SULT"/>
    <property type="match status" value="1"/>
</dbReference>
<protein>
    <submittedName>
        <fullName evidence="5">Sulfotransferase domain-containing protein</fullName>
    </submittedName>
</protein>
<evidence type="ECO:0000313" key="5">
    <source>
        <dbReference type="EMBL" id="QGM92854.1"/>
    </source>
</evidence>
<evidence type="ECO:0000256" key="3">
    <source>
        <dbReference type="SAM" id="MobiDB-lite"/>
    </source>
</evidence>
<keyword evidence="2" id="KW-0808">Transferase</keyword>
<dbReference type="Pfam" id="PF00685">
    <property type="entry name" value="Sulfotransfer_1"/>
    <property type="match status" value="1"/>
</dbReference>
<name>A0ABX6EDX1_9HYPH</name>
<evidence type="ECO:0000256" key="1">
    <source>
        <dbReference type="ARBA" id="ARBA00005771"/>
    </source>
</evidence>
<dbReference type="Proteomes" id="UP000424673">
    <property type="component" value="Chromosome"/>
</dbReference>
<comment type="similarity">
    <text evidence="1">Belongs to the sulfotransferase 1 family.</text>
</comment>
<reference evidence="5 6" key="2">
    <citation type="journal article" date="2021" name="AMB Express">
        <title>Isolation and characterisation of Methylocystis spp. for poly-3-hydroxybutyrate production using waste methane feedstocks.</title>
        <authorList>
            <person name="Rumah B.L."/>
            <person name="Stead C.E."/>
            <person name="Claxton Stevens B.H."/>
            <person name="Minton N.P."/>
            <person name="Grosse-Honebrink A."/>
            <person name="Zhang Y."/>
        </authorList>
    </citation>
    <scope>NUCLEOTIDE SEQUENCE [LARGE SCALE GENOMIC DNA]</scope>
    <source>
        <strain evidence="5 6">BRCS1</strain>
    </source>
</reference>
<feature type="domain" description="Sulfotransferase" evidence="4">
    <location>
        <begin position="28"/>
        <end position="290"/>
    </location>
</feature>
<sequence>MSAPERIHTYNGVVYDSARWNKFTLRADDIIVCTPPKCGTTWTQMLCALLVHQSATLPQPLTRLSRWLDRLAQPIEEVVADFDAQPFRRVIKTHTPLDGLPFDARVSYVVCGRDPRDAFLSMIDHLHNFSDETVAEIMRRLGAPGTSLPFSDDPNVLFPIWMTMPEMPWMEEGFPWGSVFYCMRSFWRFRTLNNTMFLHYADLSDELDAEMRRLSAFLGIPVDEAKWPSLVAGGCFAAMKGIGEDAAPGAHLGEWRDAKAFFRTARRGQWREALSPANLALYDKLSAERLDPQLKAWLESGRRRGSEGGVKGLTESVRPLIASGSPPRRRSCEEESRNDRISAPSAGCGEILIQHIDHYSF</sequence>
<feature type="region of interest" description="Disordered" evidence="3">
    <location>
        <begin position="303"/>
        <end position="344"/>
    </location>
</feature>
<evidence type="ECO:0000259" key="4">
    <source>
        <dbReference type="Pfam" id="PF00685"/>
    </source>
</evidence>
<feature type="compositionally biased region" description="Basic and acidic residues" evidence="3">
    <location>
        <begin position="330"/>
        <end position="340"/>
    </location>
</feature>
<dbReference type="InterPro" id="IPR027417">
    <property type="entry name" value="P-loop_NTPase"/>
</dbReference>